<gene>
    <name evidence="2" type="ORF">FEF27_12845</name>
</gene>
<organism evidence="2 3">
    <name type="scientific">Nesterenkonia sphaerica</name>
    <dbReference type="NCBI Taxonomy" id="1804988"/>
    <lineage>
        <taxon>Bacteria</taxon>
        <taxon>Bacillati</taxon>
        <taxon>Actinomycetota</taxon>
        <taxon>Actinomycetes</taxon>
        <taxon>Micrococcales</taxon>
        <taxon>Micrococcaceae</taxon>
        <taxon>Nesterenkonia</taxon>
    </lineage>
</organism>
<dbReference type="Proteomes" id="UP000306544">
    <property type="component" value="Unassembled WGS sequence"/>
</dbReference>
<dbReference type="Pfam" id="PF14280">
    <property type="entry name" value="DUF4365"/>
    <property type="match status" value="1"/>
</dbReference>
<keyword evidence="3" id="KW-1185">Reference proteome</keyword>
<sequence length="157" mass="17103">MEAFQGGTISAIAASAGCKVNGWNIDDGIDFTLVHNIAGERMPLDVQLKATTVGWNASKTALSVRMSRRRYDEMRNLGKGIPGILVTMDLPEDQAQWAQVTPPETILRHSLYWTPMRGAKSIPGSSETVTVSVPSSMVFDDHILCQIMARLRAGGFP</sequence>
<feature type="domain" description="DUF4365" evidence="1">
    <location>
        <begin position="9"/>
        <end position="150"/>
    </location>
</feature>
<dbReference type="AlphaFoldDB" id="A0A5R8ZXU8"/>
<proteinExistence type="predicted"/>
<evidence type="ECO:0000313" key="3">
    <source>
        <dbReference type="Proteomes" id="UP000306544"/>
    </source>
</evidence>
<dbReference type="EMBL" id="VAWA01000037">
    <property type="protein sequence ID" value="TLP70685.1"/>
    <property type="molecule type" value="Genomic_DNA"/>
</dbReference>
<evidence type="ECO:0000259" key="1">
    <source>
        <dbReference type="Pfam" id="PF14280"/>
    </source>
</evidence>
<dbReference type="RefSeq" id="WP_138171282.1">
    <property type="nucleotide sequence ID" value="NZ_VAWA01000037.1"/>
</dbReference>
<reference evidence="2 3" key="1">
    <citation type="submission" date="2019-05" db="EMBL/GenBank/DDBJ databases">
        <title>Nesterenkonia sp. GY239, isolated from the Southern Atlantic Ocean.</title>
        <authorList>
            <person name="Zhang G."/>
        </authorList>
    </citation>
    <scope>NUCLEOTIDE SEQUENCE [LARGE SCALE GENOMIC DNA]</scope>
    <source>
        <strain evidence="2 3">GY239</strain>
    </source>
</reference>
<name>A0A5R8ZXU8_9MICC</name>
<dbReference type="OrthoDB" id="516854at2"/>
<evidence type="ECO:0000313" key="2">
    <source>
        <dbReference type="EMBL" id="TLP70685.1"/>
    </source>
</evidence>
<accession>A0A5R8ZXU8</accession>
<protein>
    <submittedName>
        <fullName evidence="2">DUF4365 domain-containing protein</fullName>
    </submittedName>
</protein>
<dbReference type="InterPro" id="IPR025375">
    <property type="entry name" value="DUF4365"/>
</dbReference>
<comment type="caution">
    <text evidence="2">The sequence shown here is derived from an EMBL/GenBank/DDBJ whole genome shotgun (WGS) entry which is preliminary data.</text>
</comment>